<name>A0A813DB49_POLGL</name>
<evidence type="ECO:0000313" key="1">
    <source>
        <dbReference type="EMBL" id="CAE8583709.1"/>
    </source>
</evidence>
<dbReference type="EMBL" id="CAJNNV010000834">
    <property type="protein sequence ID" value="CAE8583709.1"/>
    <property type="molecule type" value="Genomic_DNA"/>
</dbReference>
<dbReference type="Gene3D" id="3.10.110.10">
    <property type="entry name" value="Ubiquitin Conjugating Enzyme"/>
    <property type="match status" value="1"/>
</dbReference>
<proteinExistence type="predicted"/>
<dbReference type="AlphaFoldDB" id="A0A813DB49"/>
<dbReference type="Proteomes" id="UP000654075">
    <property type="component" value="Unassembled WGS sequence"/>
</dbReference>
<evidence type="ECO:0000313" key="2">
    <source>
        <dbReference type="Proteomes" id="UP000654075"/>
    </source>
</evidence>
<accession>A0A813DB49</accession>
<gene>
    <name evidence="1" type="ORF">PGLA1383_LOCUS2663</name>
</gene>
<reference evidence="1" key="1">
    <citation type="submission" date="2021-02" db="EMBL/GenBank/DDBJ databases">
        <authorList>
            <person name="Dougan E. K."/>
            <person name="Rhodes N."/>
            <person name="Thang M."/>
            <person name="Chan C."/>
        </authorList>
    </citation>
    <scope>NUCLEOTIDE SEQUENCE</scope>
</reference>
<keyword evidence="2" id="KW-1185">Reference proteome</keyword>
<protein>
    <submittedName>
        <fullName evidence="1">Uncharacterized protein</fullName>
    </submittedName>
</protein>
<dbReference type="CDD" id="cd00195">
    <property type="entry name" value="UBCc_UEV"/>
    <property type="match status" value="1"/>
</dbReference>
<sequence length="236" mass="25740">MPMFERIVVLGSPAGLRLEVQAGSPLADFRAEVCASWDWPSDRIVFQGPTGALYWDETQELLAGPVLASLRPWPVTVALRLPAPPGSSEAVVGLKLRILLGSSRAWVSSAREVLVQRTGLASSILEILRLPEVSQATLVPPRGLRSEPLVVELRLPADYPASPPTACFDPPLSRRDLRRNGEVPHEALSVFRNWTPANTIFCVLGELLELSFLPEGPACCEEIDAYPPVIPQLQLP</sequence>
<dbReference type="SUPFAM" id="SSF54495">
    <property type="entry name" value="UBC-like"/>
    <property type="match status" value="1"/>
</dbReference>
<organism evidence="1 2">
    <name type="scientific">Polarella glacialis</name>
    <name type="common">Dinoflagellate</name>
    <dbReference type="NCBI Taxonomy" id="89957"/>
    <lineage>
        <taxon>Eukaryota</taxon>
        <taxon>Sar</taxon>
        <taxon>Alveolata</taxon>
        <taxon>Dinophyceae</taxon>
        <taxon>Suessiales</taxon>
        <taxon>Suessiaceae</taxon>
        <taxon>Polarella</taxon>
    </lineage>
</organism>
<dbReference type="InterPro" id="IPR016135">
    <property type="entry name" value="UBQ-conjugating_enzyme/RWD"/>
</dbReference>
<comment type="caution">
    <text evidence="1">The sequence shown here is derived from an EMBL/GenBank/DDBJ whole genome shotgun (WGS) entry which is preliminary data.</text>
</comment>